<name>A0A370N742_9BURK</name>
<keyword evidence="2" id="KW-1185">Reference proteome</keyword>
<accession>A0A370N742</accession>
<dbReference type="Proteomes" id="UP000254875">
    <property type="component" value="Unassembled WGS sequence"/>
</dbReference>
<organism evidence="1 2">
    <name type="scientific">Paraburkholderia lacunae</name>
    <dbReference type="NCBI Taxonomy" id="2211104"/>
    <lineage>
        <taxon>Bacteria</taxon>
        <taxon>Pseudomonadati</taxon>
        <taxon>Pseudomonadota</taxon>
        <taxon>Betaproteobacteria</taxon>
        <taxon>Burkholderiales</taxon>
        <taxon>Burkholderiaceae</taxon>
        <taxon>Paraburkholderia</taxon>
    </lineage>
</organism>
<reference evidence="2" key="1">
    <citation type="submission" date="2018-05" db="EMBL/GenBank/DDBJ databases">
        <authorList>
            <person name="Feng T."/>
        </authorList>
    </citation>
    <scope>NUCLEOTIDE SEQUENCE [LARGE SCALE GENOMIC DNA]</scope>
    <source>
        <strain evidence="2">S27</strain>
    </source>
</reference>
<dbReference type="OrthoDB" id="6169380at2"/>
<evidence type="ECO:0000313" key="2">
    <source>
        <dbReference type="Proteomes" id="UP000254875"/>
    </source>
</evidence>
<dbReference type="EMBL" id="QHKS01000010">
    <property type="protein sequence ID" value="RDK01434.1"/>
    <property type="molecule type" value="Genomic_DNA"/>
</dbReference>
<proteinExistence type="predicted"/>
<sequence>MGQHRGGSGKKLIEVARYWAGERPDDFAADDTVVAGLEAAGAPPEVIERARAQAVREDCYVWADNWPVFEVFAALSGQWRYLPGGTGPPVALGFDYVAVDVTLRLMDVPRKKRSEMFRLLRVMEAEVLDVFREREASA</sequence>
<gene>
    <name evidence="1" type="ORF">DLM46_16525</name>
</gene>
<evidence type="ECO:0008006" key="3">
    <source>
        <dbReference type="Google" id="ProtNLM"/>
    </source>
</evidence>
<comment type="caution">
    <text evidence="1">The sequence shown here is derived from an EMBL/GenBank/DDBJ whole genome shotgun (WGS) entry which is preliminary data.</text>
</comment>
<evidence type="ECO:0000313" key="1">
    <source>
        <dbReference type="EMBL" id="RDK01434.1"/>
    </source>
</evidence>
<protein>
    <recommendedName>
        <fullName evidence="3">DUF1799 domain-containing protein</fullName>
    </recommendedName>
</protein>
<dbReference type="AlphaFoldDB" id="A0A370N742"/>
<dbReference type="Pfam" id="PF08809">
    <property type="entry name" value="DUF1799"/>
    <property type="match status" value="1"/>
</dbReference>
<dbReference type="InterPro" id="IPR014915">
    <property type="entry name" value="Phage_TLS_TfmB"/>
</dbReference>